<dbReference type="EMBL" id="PXXU01000001">
    <property type="protein sequence ID" value="PSJ18931.1"/>
    <property type="molecule type" value="Genomic_DNA"/>
</dbReference>
<accession>A0A2P7NZP9</accession>
<dbReference type="GO" id="GO:0005886">
    <property type="term" value="C:plasma membrane"/>
    <property type="evidence" value="ECO:0007669"/>
    <property type="project" value="UniProtKB-SubCell"/>
</dbReference>
<comment type="caution">
    <text evidence="9">The sequence shown here is derived from an EMBL/GenBank/DDBJ whole genome shotgun (WGS) entry which is preliminary data.</text>
</comment>
<reference evidence="9 10" key="1">
    <citation type="submission" date="2018-03" db="EMBL/GenBank/DDBJ databases">
        <title>Draft genome of Nitrosomonas supralitoralis APG5.</title>
        <authorList>
            <person name="Urakawa H."/>
            <person name="Lopez J.V."/>
        </authorList>
    </citation>
    <scope>NUCLEOTIDE SEQUENCE [LARGE SCALE GENOMIC DNA]</scope>
    <source>
        <strain evidence="9 10">APG5</strain>
    </source>
</reference>
<dbReference type="Proteomes" id="UP000241912">
    <property type="component" value="Unassembled WGS sequence"/>
</dbReference>
<keyword evidence="10" id="KW-1185">Reference proteome</keyword>
<feature type="transmembrane region" description="Helical" evidence="7">
    <location>
        <begin position="210"/>
        <end position="231"/>
    </location>
</feature>
<dbReference type="AlphaFoldDB" id="A0A2P7NZP9"/>
<evidence type="ECO:0000313" key="10">
    <source>
        <dbReference type="Proteomes" id="UP000241912"/>
    </source>
</evidence>
<comment type="subcellular location">
    <subcellularLocation>
        <location evidence="1">Cell membrane</location>
        <topology evidence="1">Multi-pass membrane protein</topology>
    </subcellularLocation>
</comment>
<feature type="transmembrane region" description="Helical" evidence="7">
    <location>
        <begin position="243"/>
        <end position="261"/>
    </location>
</feature>
<evidence type="ECO:0000256" key="1">
    <source>
        <dbReference type="ARBA" id="ARBA00004651"/>
    </source>
</evidence>
<evidence type="ECO:0000256" key="3">
    <source>
        <dbReference type="ARBA" id="ARBA00022475"/>
    </source>
</evidence>
<evidence type="ECO:0000256" key="7">
    <source>
        <dbReference type="SAM" id="Phobius"/>
    </source>
</evidence>
<dbReference type="InterPro" id="IPR020846">
    <property type="entry name" value="MFS_dom"/>
</dbReference>
<keyword evidence="4 7" id="KW-0812">Transmembrane</keyword>
<keyword evidence="5 7" id="KW-1133">Transmembrane helix</keyword>
<dbReference type="GO" id="GO:0022857">
    <property type="term" value="F:transmembrane transporter activity"/>
    <property type="evidence" value="ECO:0007669"/>
    <property type="project" value="InterPro"/>
</dbReference>
<feature type="transmembrane region" description="Helical" evidence="7">
    <location>
        <begin position="331"/>
        <end position="350"/>
    </location>
</feature>
<feature type="transmembrane region" description="Helical" evidence="7">
    <location>
        <begin position="356"/>
        <end position="378"/>
    </location>
</feature>
<dbReference type="PROSITE" id="PS50850">
    <property type="entry name" value="MFS"/>
    <property type="match status" value="1"/>
</dbReference>
<protein>
    <submittedName>
        <fullName evidence="9">MFS transporter</fullName>
    </submittedName>
</protein>
<name>A0A2P7NZP9_9PROT</name>
<dbReference type="SUPFAM" id="SSF103473">
    <property type="entry name" value="MFS general substrate transporter"/>
    <property type="match status" value="1"/>
</dbReference>
<dbReference type="InterPro" id="IPR010290">
    <property type="entry name" value="TM_effector"/>
</dbReference>
<keyword evidence="3" id="KW-1003">Cell membrane</keyword>
<gene>
    <name evidence="9" type="ORF">C7H79_00395</name>
</gene>
<dbReference type="PANTHER" id="PTHR23513">
    <property type="entry name" value="INTEGRAL MEMBRANE EFFLUX PROTEIN-RELATED"/>
    <property type="match status" value="1"/>
</dbReference>
<feature type="transmembrane region" description="Helical" evidence="7">
    <location>
        <begin position="159"/>
        <end position="176"/>
    </location>
</feature>
<dbReference type="PANTHER" id="PTHR23513:SF11">
    <property type="entry name" value="STAPHYLOFERRIN A TRANSPORTER"/>
    <property type="match status" value="1"/>
</dbReference>
<feature type="transmembrane region" description="Helical" evidence="7">
    <location>
        <begin position="32"/>
        <end position="52"/>
    </location>
</feature>
<dbReference type="OrthoDB" id="9775268at2"/>
<sequence>MLWVATLVSNIGTWMHDIGASWLMTTLSPTPIMVAMIQTATTLPIFLLAMPAGALADIVDRRSYLIVVQLWLALVAGLLGFMTLSGITSAWTLIALTFAMGIGTAMMMPAWAAMTPELVPRTELQSAIALNSLGINMARTIGPALAGIIVSFAGTGPVFILNAFSYLLVILALARWQREVPISELPNERFFSALRSGFRFARHAPDLQAAIIRGFGFFLFASASWALLPLLVKSMTIGGPETFGILVASIGAGAVIGALVLPKLRKKISRDMLVALAAVVYASTMFALAIFDQLIFLCLAMSVSGIAWITVLSSLQVTAQMALPNWVRSRGLAVFMAVFMGSMALGSLLWGKVAEMTSISTSLMLAAIGTLVAVLVTWRWHIGDVDDVDLTPSMHWPTPLVHESVSHDRGPVLITIQYTVRNDKTSEFLTKIRELSKRRRRDGAFAWGVFEHTEKPHHFIESFCVDSWIEHLRQHERVTHADRDLQTEIHTLLVSGSEPIVTHYVAPKFTAAKTKR</sequence>
<evidence type="ECO:0000313" key="9">
    <source>
        <dbReference type="EMBL" id="PSJ18931.1"/>
    </source>
</evidence>
<feature type="transmembrane region" description="Helical" evidence="7">
    <location>
        <begin position="90"/>
        <end position="112"/>
    </location>
</feature>
<feature type="transmembrane region" description="Helical" evidence="7">
    <location>
        <begin position="133"/>
        <end position="153"/>
    </location>
</feature>
<keyword evidence="2" id="KW-0813">Transport</keyword>
<keyword evidence="6 7" id="KW-0472">Membrane</keyword>
<dbReference type="Gene3D" id="1.20.1250.20">
    <property type="entry name" value="MFS general substrate transporter like domains"/>
    <property type="match status" value="1"/>
</dbReference>
<feature type="transmembrane region" description="Helical" evidence="7">
    <location>
        <begin position="297"/>
        <end position="319"/>
    </location>
</feature>
<proteinExistence type="predicted"/>
<dbReference type="Pfam" id="PF05977">
    <property type="entry name" value="MFS_3"/>
    <property type="match status" value="1"/>
</dbReference>
<feature type="transmembrane region" description="Helical" evidence="7">
    <location>
        <begin position="64"/>
        <end position="84"/>
    </location>
</feature>
<evidence type="ECO:0000256" key="5">
    <source>
        <dbReference type="ARBA" id="ARBA00022989"/>
    </source>
</evidence>
<dbReference type="CDD" id="cd06173">
    <property type="entry name" value="MFS_MefA_like"/>
    <property type="match status" value="1"/>
</dbReference>
<dbReference type="InterPro" id="IPR036259">
    <property type="entry name" value="MFS_trans_sf"/>
</dbReference>
<evidence type="ECO:0000256" key="4">
    <source>
        <dbReference type="ARBA" id="ARBA00022692"/>
    </source>
</evidence>
<feature type="domain" description="Major facilitator superfamily (MFS) profile" evidence="8">
    <location>
        <begin position="1"/>
        <end position="385"/>
    </location>
</feature>
<evidence type="ECO:0000256" key="2">
    <source>
        <dbReference type="ARBA" id="ARBA00022448"/>
    </source>
</evidence>
<evidence type="ECO:0000256" key="6">
    <source>
        <dbReference type="ARBA" id="ARBA00023136"/>
    </source>
</evidence>
<evidence type="ECO:0000259" key="8">
    <source>
        <dbReference type="PROSITE" id="PS50850"/>
    </source>
</evidence>
<organism evidence="9 10">
    <name type="scientific">Nitrosomonas supralitoralis</name>
    <dbReference type="NCBI Taxonomy" id="2116706"/>
    <lineage>
        <taxon>Bacteria</taxon>
        <taxon>Pseudomonadati</taxon>
        <taxon>Pseudomonadota</taxon>
        <taxon>Betaproteobacteria</taxon>
        <taxon>Nitrosomonadales</taxon>
        <taxon>Nitrosomonadaceae</taxon>
        <taxon>Nitrosomonas</taxon>
    </lineage>
</organism>
<feature type="transmembrane region" description="Helical" evidence="7">
    <location>
        <begin position="273"/>
        <end position="291"/>
    </location>
</feature>